<dbReference type="GO" id="GO:0005524">
    <property type="term" value="F:ATP binding"/>
    <property type="evidence" value="ECO:0007669"/>
    <property type="project" value="UniProtKB-KW"/>
</dbReference>
<evidence type="ECO:0000256" key="4">
    <source>
        <dbReference type="ARBA" id="ARBA00022741"/>
    </source>
</evidence>
<evidence type="ECO:0000313" key="14">
    <source>
        <dbReference type="Proteomes" id="UP000245207"/>
    </source>
</evidence>
<evidence type="ECO:0000256" key="2">
    <source>
        <dbReference type="ARBA" id="ARBA00022670"/>
    </source>
</evidence>
<dbReference type="PANTHER" id="PTHR23076">
    <property type="entry name" value="METALLOPROTEASE M41 FTSH"/>
    <property type="match status" value="1"/>
</dbReference>
<comment type="similarity">
    <text evidence="10">Belongs to the AAA ATPase family.</text>
</comment>
<gene>
    <name evidence="13" type="ORF">CTI12_AA264380</name>
</gene>
<evidence type="ECO:0000256" key="6">
    <source>
        <dbReference type="ARBA" id="ARBA00022840"/>
    </source>
</evidence>
<evidence type="ECO:0000313" key="13">
    <source>
        <dbReference type="EMBL" id="PWA64278.1"/>
    </source>
</evidence>
<evidence type="ECO:0000256" key="1">
    <source>
        <dbReference type="ARBA" id="ARBA00004141"/>
    </source>
</evidence>
<keyword evidence="4 10" id="KW-0547">Nucleotide-binding</keyword>
<name>A0A2U1MSM9_ARTAN</name>
<organism evidence="13 14">
    <name type="scientific">Artemisia annua</name>
    <name type="common">Sweet wormwood</name>
    <dbReference type="NCBI Taxonomy" id="35608"/>
    <lineage>
        <taxon>Eukaryota</taxon>
        <taxon>Viridiplantae</taxon>
        <taxon>Streptophyta</taxon>
        <taxon>Embryophyta</taxon>
        <taxon>Tracheophyta</taxon>
        <taxon>Spermatophyta</taxon>
        <taxon>Magnoliopsida</taxon>
        <taxon>eudicotyledons</taxon>
        <taxon>Gunneridae</taxon>
        <taxon>Pentapetalae</taxon>
        <taxon>asterids</taxon>
        <taxon>campanulids</taxon>
        <taxon>Asterales</taxon>
        <taxon>Asteraceae</taxon>
        <taxon>Asteroideae</taxon>
        <taxon>Anthemideae</taxon>
        <taxon>Artemisiinae</taxon>
        <taxon>Artemisia</taxon>
    </lineage>
</organism>
<dbReference type="SMART" id="SM00382">
    <property type="entry name" value="AAA"/>
    <property type="match status" value="1"/>
</dbReference>
<keyword evidence="7" id="KW-0809">Transit peptide</keyword>
<evidence type="ECO:0000256" key="5">
    <source>
        <dbReference type="ARBA" id="ARBA00022801"/>
    </source>
</evidence>
<feature type="transmembrane region" description="Helical" evidence="11">
    <location>
        <begin position="165"/>
        <end position="184"/>
    </location>
</feature>
<dbReference type="SUPFAM" id="SSF52540">
    <property type="entry name" value="P-loop containing nucleoside triphosphate hydrolases"/>
    <property type="match status" value="1"/>
</dbReference>
<dbReference type="Gene3D" id="1.10.8.60">
    <property type="match status" value="1"/>
</dbReference>
<dbReference type="PANTHER" id="PTHR23076:SF110">
    <property type="entry name" value="INACTIVE ATP-DEPENDENT ZINC METALLOPROTEASE FTSHI 3, CHLOROPLASTIC-RELATED"/>
    <property type="match status" value="1"/>
</dbReference>
<dbReference type="InterPro" id="IPR027417">
    <property type="entry name" value="P-loop_NTPase"/>
</dbReference>
<dbReference type="CDD" id="cd19501">
    <property type="entry name" value="RecA-like_FtsH"/>
    <property type="match status" value="1"/>
</dbReference>
<dbReference type="GO" id="GO:0004176">
    <property type="term" value="F:ATP-dependent peptidase activity"/>
    <property type="evidence" value="ECO:0007669"/>
    <property type="project" value="TreeGrafter"/>
</dbReference>
<evidence type="ECO:0000256" key="9">
    <source>
        <dbReference type="ARBA" id="ARBA00023136"/>
    </source>
</evidence>
<keyword evidence="6 10" id="KW-0067">ATP-binding</keyword>
<feature type="transmembrane region" description="Helical" evidence="11">
    <location>
        <begin position="22"/>
        <end position="41"/>
    </location>
</feature>
<keyword evidence="5 13" id="KW-0378">Hydrolase</keyword>
<dbReference type="FunFam" id="3.40.50.300:FF:000277">
    <property type="entry name" value="ATP-dependent zinc metalloprotease FtsH"/>
    <property type="match status" value="1"/>
</dbReference>
<evidence type="ECO:0000256" key="3">
    <source>
        <dbReference type="ARBA" id="ARBA00022692"/>
    </source>
</evidence>
<dbReference type="Proteomes" id="UP000245207">
    <property type="component" value="Unassembled WGS sequence"/>
</dbReference>
<keyword evidence="14" id="KW-1185">Reference proteome</keyword>
<dbReference type="GO" id="GO:0016887">
    <property type="term" value="F:ATP hydrolysis activity"/>
    <property type="evidence" value="ECO:0007669"/>
    <property type="project" value="InterPro"/>
</dbReference>
<dbReference type="GO" id="GO:0006508">
    <property type="term" value="P:proteolysis"/>
    <property type="evidence" value="ECO:0007669"/>
    <property type="project" value="UniProtKB-KW"/>
</dbReference>
<proteinExistence type="inferred from homology"/>
<dbReference type="InterPro" id="IPR003960">
    <property type="entry name" value="ATPase_AAA_CS"/>
</dbReference>
<keyword evidence="2" id="KW-0645">Protease</keyword>
<dbReference type="PROSITE" id="PS00674">
    <property type="entry name" value="AAA"/>
    <property type="match status" value="1"/>
</dbReference>
<keyword evidence="8 11" id="KW-1133">Transmembrane helix</keyword>
<evidence type="ECO:0000259" key="12">
    <source>
        <dbReference type="SMART" id="SM00382"/>
    </source>
</evidence>
<feature type="domain" description="AAA+ ATPase" evidence="12">
    <location>
        <begin position="244"/>
        <end position="380"/>
    </location>
</feature>
<accession>A0A2U1MSM9</accession>
<dbReference type="EMBL" id="PKPP01004457">
    <property type="protein sequence ID" value="PWA64278.1"/>
    <property type="molecule type" value="Genomic_DNA"/>
</dbReference>
<comment type="subcellular location">
    <subcellularLocation>
        <location evidence="1">Membrane</location>
        <topology evidence="1">Multi-pass membrane protein</topology>
    </subcellularLocation>
</comment>
<evidence type="ECO:0000256" key="7">
    <source>
        <dbReference type="ARBA" id="ARBA00022946"/>
    </source>
</evidence>
<keyword evidence="9 11" id="KW-0472">Membrane</keyword>
<sequence>MNDHITDYFAANDPVATPMSNIYGFLAGSSLCIATAIYSYGFQKQLGLCHTTVVPYSCLVDGIRDESVTQVQFVEDSPLIYYNTKPSVDQTAEDSKINLGRIALMKALSSKWHYQTRNVGDDIFQLIRMLKDQGITYGSEPNRVLLSALKDILDYMSNSKLMKNVFDFMINSGLGCIMVLLQIMQCYQLSVQLNHGRLQKRKKRKQQSVTFADIEGVDDAKAQLLEIVSCFKKDSNYTKLGATPPKGILLTGPPGTGKTLLARALATEAKVSFFDMAGSEFVDTYVGMGARRVRDVFEMARNSEPSIIFIDEIDAIGGIRGRTLNSESDNTLNQILVEMDGFNKDDNVVVIATTNRPETLDPALLRPGRFCGEVVVNVPDKEGRRKIFALHLKNVLMQEDKEYICDYVASNTEDFVGAGLKEIVRKSIAVAARRGGEFVTFDDILQALDRTKSSLDPCRRAVG</sequence>
<comment type="caution">
    <text evidence="13">The sequence shown here is derived from an EMBL/GenBank/DDBJ whole genome shotgun (WGS) entry which is preliminary data.</text>
</comment>
<dbReference type="OrthoDB" id="1646938at2759"/>
<dbReference type="InterPro" id="IPR003593">
    <property type="entry name" value="AAA+_ATPase"/>
</dbReference>
<dbReference type="AlphaFoldDB" id="A0A2U1MSM9"/>
<dbReference type="GO" id="GO:0009535">
    <property type="term" value="C:chloroplast thylakoid membrane"/>
    <property type="evidence" value="ECO:0007669"/>
    <property type="project" value="TreeGrafter"/>
</dbReference>
<evidence type="ECO:0000256" key="11">
    <source>
        <dbReference type="SAM" id="Phobius"/>
    </source>
</evidence>
<dbReference type="STRING" id="35608.A0A2U1MSM9"/>
<evidence type="ECO:0000256" key="10">
    <source>
        <dbReference type="RuleBase" id="RU003651"/>
    </source>
</evidence>
<dbReference type="Pfam" id="PF00004">
    <property type="entry name" value="AAA"/>
    <property type="match status" value="1"/>
</dbReference>
<reference evidence="13 14" key="1">
    <citation type="journal article" date="2018" name="Mol. Plant">
        <title>The genome of Artemisia annua provides insight into the evolution of Asteraceae family and artemisinin biosynthesis.</title>
        <authorList>
            <person name="Shen Q."/>
            <person name="Zhang L."/>
            <person name="Liao Z."/>
            <person name="Wang S."/>
            <person name="Yan T."/>
            <person name="Shi P."/>
            <person name="Liu M."/>
            <person name="Fu X."/>
            <person name="Pan Q."/>
            <person name="Wang Y."/>
            <person name="Lv Z."/>
            <person name="Lu X."/>
            <person name="Zhang F."/>
            <person name="Jiang W."/>
            <person name="Ma Y."/>
            <person name="Chen M."/>
            <person name="Hao X."/>
            <person name="Li L."/>
            <person name="Tang Y."/>
            <person name="Lv G."/>
            <person name="Zhou Y."/>
            <person name="Sun X."/>
            <person name="Brodelius P.E."/>
            <person name="Rose J.K.C."/>
            <person name="Tang K."/>
        </authorList>
    </citation>
    <scope>NUCLEOTIDE SEQUENCE [LARGE SCALE GENOMIC DNA]</scope>
    <source>
        <strain evidence="14">cv. Huhao1</strain>
        <tissue evidence="13">Leaf</tissue>
    </source>
</reference>
<dbReference type="Gene3D" id="3.40.50.300">
    <property type="entry name" value="P-loop containing nucleotide triphosphate hydrolases"/>
    <property type="match status" value="1"/>
</dbReference>
<keyword evidence="3 11" id="KW-0812">Transmembrane</keyword>
<dbReference type="InterPro" id="IPR003959">
    <property type="entry name" value="ATPase_AAA_core"/>
</dbReference>
<evidence type="ECO:0000256" key="8">
    <source>
        <dbReference type="ARBA" id="ARBA00022989"/>
    </source>
</evidence>
<protein>
    <submittedName>
        <fullName evidence="13">ATPase, AAA-type, core, P-loop containing nucleoside triphosphate hydrolase</fullName>
    </submittedName>
</protein>